<dbReference type="AlphaFoldDB" id="A0A645GBU7"/>
<protein>
    <submittedName>
        <fullName evidence="1">Uncharacterized protein</fullName>
    </submittedName>
</protein>
<proteinExistence type="predicted"/>
<gene>
    <name evidence="1" type="ORF">SDC9_170919</name>
</gene>
<organism evidence="1">
    <name type="scientific">bioreactor metagenome</name>
    <dbReference type="NCBI Taxonomy" id="1076179"/>
    <lineage>
        <taxon>unclassified sequences</taxon>
        <taxon>metagenomes</taxon>
        <taxon>ecological metagenomes</taxon>
    </lineage>
</organism>
<evidence type="ECO:0000313" key="1">
    <source>
        <dbReference type="EMBL" id="MPN23530.1"/>
    </source>
</evidence>
<comment type="caution">
    <text evidence="1">The sequence shown here is derived from an EMBL/GenBank/DDBJ whole genome shotgun (WGS) entry which is preliminary data.</text>
</comment>
<dbReference type="EMBL" id="VSSQ01072075">
    <property type="protein sequence ID" value="MPN23530.1"/>
    <property type="molecule type" value="Genomic_DNA"/>
</dbReference>
<accession>A0A645GBU7</accession>
<sequence>MRRFRIDGVIGQLDSDDSAFADAFAAIEITAENAFTEAETNVNWCNHFNIG</sequence>
<reference evidence="1" key="1">
    <citation type="submission" date="2019-08" db="EMBL/GenBank/DDBJ databases">
        <authorList>
            <person name="Kucharzyk K."/>
            <person name="Murdoch R.W."/>
            <person name="Higgins S."/>
            <person name="Loffler F."/>
        </authorList>
    </citation>
    <scope>NUCLEOTIDE SEQUENCE</scope>
</reference>
<name>A0A645GBU7_9ZZZZ</name>